<evidence type="ECO:0000313" key="2">
    <source>
        <dbReference type="Proteomes" id="UP000482800"/>
    </source>
</evidence>
<dbReference type="EMBL" id="BLPF01000004">
    <property type="protein sequence ID" value="GFJ85581.1"/>
    <property type="molecule type" value="Genomic_DNA"/>
</dbReference>
<gene>
    <name evidence="1" type="ORF">Phou_097610</name>
</gene>
<accession>A0A6V8KTD1</accession>
<proteinExistence type="predicted"/>
<reference evidence="1 2" key="2">
    <citation type="submission" date="2020-03" db="EMBL/GenBank/DDBJ databases">
        <authorList>
            <person name="Ichikawa N."/>
            <person name="Kimura A."/>
            <person name="Kitahashi Y."/>
            <person name="Uohara A."/>
        </authorList>
    </citation>
    <scope>NUCLEOTIDE SEQUENCE [LARGE SCALE GENOMIC DNA]</scope>
    <source>
        <strain evidence="1 2">NBRC 108639</strain>
    </source>
</reference>
<comment type="caution">
    <text evidence="1">The sequence shown here is derived from an EMBL/GenBank/DDBJ whole genome shotgun (WGS) entry which is preliminary data.</text>
</comment>
<dbReference type="AlphaFoldDB" id="A0A6V8KTD1"/>
<name>A0A6V8KTD1_9ACTN</name>
<reference evidence="1 2" key="1">
    <citation type="submission" date="2020-03" db="EMBL/GenBank/DDBJ databases">
        <title>Whole genome shotgun sequence of Phytohabitans houttuyneae NBRC 108639.</title>
        <authorList>
            <person name="Komaki H."/>
            <person name="Tamura T."/>
        </authorList>
    </citation>
    <scope>NUCLEOTIDE SEQUENCE [LARGE SCALE GENOMIC DNA]</scope>
    <source>
        <strain evidence="1 2">NBRC 108639</strain>
    </source>
</reference>
<evidence type="ECO:0000313" key="1">
    <source>
        <dbReference type="EMBL" id="GFJ85581.1"/>
    </source>
</evidence>
<dbReference type="Proteomes" id="UP000482800">
    <property type="component" value="Unassembled WGS sequence"/>
</dbReference>
<keyword evidence="2" id="KW-1185">Reference proteome</keyword>
<sequence length="139" mass="14145">MIDPLMIAVATTLAAKTAEGLSEAGRSAMGKLIQRVRGRLAADPDGAAALESARRQPEERQRMERLAAALSEVAARDPLVAADVARLCAAVRDGGVAAADGGVVNQVSGSVGESVVQARDVSGGITFGARPDPGAREAR</sequence>
<organism evidence="1 2">
    <name type="scientific">Phytohabitans houttuyneae</name>
    <dbReference type="NCBI Taxonomy" id="1076126"/>
    <lineage>
        <taxon>Bacteria</taxon>
        <taxon>Bacillati</taxon>
        <taxon>Actinomycetota</taxon>
        <taxon>Actinomycetes</taxon>
        <taxon>Micromonosporales</taxon>
        <taxon>Micromonosporaceae</taxon>
    </lineage>
</organism>
<protein>
    <submittedName>
        <fullName evidence="1">Uncharacterized protein</fullName>
    </submittedName>
</protein>